<feature type="transmembrane region" description="Helical" evidence="1">
    <location>
        <begin position="6"/>
        <end position="25"/>
    </location>
</feature>
<feature type="domain" description="Large ribosomal subunit protein bL12 C-terminal" evidence="2">
    <location>
        <begin position="59"/>
        <end position="88"/>
    </location>
</feature>
<organism evidence="3 4">
    <name type="scientific">Clostridium uliginosum</name>
    <dbReference type="NCBI Taxonomy" id="119641"/>
    <lineage>
        <taxon>Bacteria</taxon>
        <taxon>Bacillati</taxon>
        <taxon>Bacillota</taxon>
        <taxon>Clostridia</taxon>
        <taxon>Eubacteriales</taxon>
        <taxon>Clostridiaceae</taxon>
        <taxon>Clostridium</taxon>
    </lineage>
</organism>
<reference evidence="3 4" key="1">
    <citation type="submission" date="2016-10" db="EMBL/GenBank/DDBJ databases">
        <authorList>
            <person name="de Groot N.N."/>
        </authorList>
    </citation>
    <scope>NUCLEOTIDE SEQUENCE [LARGE SCALE GENOMIC DNA]</scope>
    <source>
        <strain evidence="3 4">DSM 12992</strain>
    </source>
</reference>
<dbReference type="InterPro" id="IPR014719">
    <property type="entry name" value="Ribosomal_bL12_C/ClpS-like"/>
</dbReference>
<evidence type="ECO:0000313" key="3">
    <source>
        <dbReference type="EMBL" id="SFC76425.1"/>
    </source>
</evidence>
<dbReference type="GO" id="GO:0003735">
    <property type="term" value="F:structural constituent of ribosome"/>
    <property type="evidence" value="ECO:0007669"/>
    <property type="project" value="InterPro"/>
</dbReference>
<dbReference type="OrthoDB" id="2157431at2"/>
<dbReference type="RefSeq" id="WP_090090534.1">
    <property type="nucleotide sequence ID" value="NZ_FOMG01000009.1"/>
</dbReference>
<dbReference type="InterPro" id="IPR013823">
    <property type="entry name" value="Ribosomal_bL12_C"/>
</dbReference>
<dbReference type="STRING" id="119641.SAMN05421842_10929"/>
<keyword evidence="1" id="KW-0472">Membrane</keyword>
<dbReference type="GO" id="GO:0005840">
    <property type="term" value="C:ribosome"/>
    <property type="evidence" value="ECO:0007669"/>
    <property type="project" value="UniProtKB-KW"/>
</dbReference>
<keyword evidence="3" id="KW-0689">Ribosomal protein</keyword>
<dbReference type="EMBL" id="FOMG01000009">
    <property type="protein sequence ID" value="SFC76425.1"/>
    <property type="molecule type" value="Genomic_DNA"/>
</dbReference>
<gene>
    <name evidence="3" type="ORF">SAMN05421842_10929</name>
</gene>
<dbReference type="Proteomes" id="UP000199263">
    <property type="component" value="Unassembled WGS sequence"/>
</dbReference>
<protein>
    <submittedName>
        <fullName evidence="3">Ribosomal protein L7/L12 C-terminal domain-containing protein</fullName>
    </submittedName>
</protein>
<keyword evidence="1" id="KW-0812">Transmembrane</keyword>
<evidence type="ECO:0000259" key="2">
    <source>
        <dbReference type="Pfam" id="PF00542"/>
    </source>
</evidence>
<name>A0A1I1LTV8_9CLOT</name>
<dbReference type="AlphaFoldDB" id="A0A1I1LTV8"/>
<dbReference type="Gene3D" id="3.30.1390.10">
    <property type="match status" value="1"/>
</dbReference>
<evidence type="ECO:0000313" key="4">
    <source>
        <dbReference type="Proteomes" id="UP000199263"/>
    </source>
</evidence>
<evidence type="ECO:0000256" key="1">
    <source>
        <dbReference type="SAM" id="Phobius"/>
    </source>
</evidence>
<dbReference type="GO" id="GO:0006412">
    <property type="term" value="P:translation"/>
    <property type="evidence" value="ECO:0007669"/>
    <property type="project" value="InterPro"/>
</dbReference>
<accession>A0A1I1LTV8</accession>
<dbReference type="SUPFAM" id="SSF54736">
    <property type="entry name" value="ClpS-like"/>
    <property type="match status" value="1"/>
</dbReference>
<proteinExistence type="predicted"/>
<keyword evidence="4" id="KW-1185">Reference proteome</keyword>
<dbReference type="Pfam" id="PF00542">
    <property type="entry name" value="Ribosomal_L12"/>
    <property type="match status" value="1"/>
</dbReference>
<keyword evidence="1" id="KW-1133">Transmembrane helix</keyword>
<sequence length="93" mass="10271">MDNKVIWALMGAGLLMIIVSTISQLKNDVARINLTLNKIAKQVGVPDTITDELKSLILEGKKIEAIKKYRIATGTGLKEAKEYVDSLSEQKLE</sequence>
<keyword evidence="3" id="KW-0687">Ribonucleoprotein</keyword>